<sequence length="105" mass="11630">MLKQLLQRFRRASATTETTPDFKDGRPQAGDIKRFLTGKALFIAPLPVPFGGLAMDIGHNLVEVNEIYLDVDATHHTADLNQAFFGMPFLLGVVIISLFFPSALR</sequence>
<evidence type="ECO:0000256" key="1">
    <source>
        <dbReference type="SAM" id="Phobius"/>
    </source>
</evidence>
<gene>
    <name evidence="2" type="ORF">CAL65_13915</name>
</gene>
<evidence type="ECO:0000313" key="3">
    <source>
        <dbReference type="Proteomes" id="UP000256763"/>
    </source>
</evidence>
<keyword evidence="3" id="KW-1185">Reference proteome</keyword>
<keyword evidence="1" id="KW-1133">Transmembrane helix</keyword>
<reference evidence="3" key="1">
    <citation type="submission" date="2017-05" db="EMBL/GenBank/DDBJ databases">
        <authorList>
            <person name="Sharma S."/>
            <person name="Sidhu C."/>
            <person name="Pinnaka A.K."/>
        </authorList>
    </citation>
    <scope>NUCLEOTIDE SEQUENCE [LARGE SCALE GENOMIC DNA]</scope>
    <source>
        <strain evidence="3">AK93</strain>
    </source>
</reference>
<evidence type="ECO:0000313" key="2">
    <source>
        <dbReference type="EMBL" id="RFA35194.1"/>
    </source>
</evidence>
<proteinExistence type="predicted"/>
<name>A0A3E0WQH0_9GAMM</name>
<feature type="transmembrane region" description="Helical" evidence="1">
    <location>
        <begin position="40"/>
        <end position="62"/>
    </location>
</feature>
<dbReference type="EMBL" id="NFZW01000013">
    <property type="protein sequence ID" value="RFA35194.1"/>
    <property type="molecule type" value="Genomic_DNA"/>
</dbReference>
<organism evidence="2 3">
    <name type="scientific">Alkalilimnicola ehrlichii</name>
    <dbReference type="NCBI Taxonomy" id="351052"/>
    <lineage>
        <taxon>Bacteria</taxon>
        <taxon>Pseudomonadati</taxon>
        <taxon>Pseudomonadota</taxon>
        <taxon>Gammaproteobacteria</taxon>
        <taxon>Chromatiales</taxon>
        <taxon>Ectothiorhodospiraceae</taxon>
        <taxon>Alkalilimnicola</taxon>
    </lineage>
</organism>
<accession>A0A3E0WQH0</accession>
<keyword evidence="1" id="KW-0812">Transmembrane</keyword>
<dbReference type="RefSeq" id="WP_116304245.1">
    <property type="nucleotide sequence ID" value="NZ_NFZV01000048.1"/>
</dbReference>
<dbReference type="AlphaFoldDB" id="A0A3E0WQH0"/>
<feature type="transmembrane region" description="Helical" evidence="1">
    <location>
        <begin position="82"/>
        <end position="104"/>
    </location>
</feature>
<dbReference type="Proteomes" id="UP000256763">
    <property type="component" value="Unassembled WGS sequence"/>
</dbReference>
<keyword evidence="1" id="KW-0472">Membrane</keyword>
<comment type="caution">
    <text evidence="2">The sequence shown here is derived from an EMBL/GenBank/DDBJ whole genome shotgun (WGS) entry which is preliminary data.</text>
</comment>
<protein>
    <submittedName>
        <fullName evidence="2">Uncharacterized protein</fullName>
    </submittedName>
</protein>